<evidence type="ECO:0000256" key="3">
    <source>
        <dbReference type="ARBA" id="ARBA00022516"/>
    </source>
</evidence>
<keyword evidence="5 14" id="KW-0547">Nucleotide-binding</keyword>
<evidence type="ECO:0000256" key="11">
    <source>
        <dbReference type="ARBA" id="ARBA00023268"/>
    </source>
</evidence>
<evidence type="ECO:0000256" key="9">
    <source>
        <dbReference type="ARBA" id="ARBA00023160"/>
    </source>
</evidence>
<dbReference type="InterPro" id="IPR016185">
    <property type="entry name" value="PreATP-grasp_dom_sf"/>
</dbReference>
<feature type="domain" description="Biotin carboxylation" evidence="17">
    <location>
        <begin position="69"/>
        <end position="577"/>
    </location>
</feature>
<dbReference type="Gene3D" id="3.40.50.20">
    <property type="match status" value="1"/>
</dbReference>
<dbReference type="InterPro" id="IPR005479">
    <property type="entry name" value="CPAse_ATP-bd"/>
</dbReference>
<evidence type="ECO:0000259" key="19">
    <source>
        <dbReference type="PROSITE" id="PS50989"/>
    </source>
</evidence>
<dbReference type="InterPro" id="IPR049076">
    <property type="entry name" value="ACCA"/>
</dbReference>
<dbReference type="PANTHER" id="PTHR45728">
    <property type="entry name" value="ACETYL-COA CARBOXYLASE, ISOFORM A"/>
    <property type="match status" value="1"/>
</dbReference>
<comment type="cofactor">
    <cofactor evidence="1">
        <name>biotin</name>
        <dbReference type="ChEBI" id="CHEBI:57586"/>
    </cofactor>
</comment>
<organism evidence="20 21">
    <name type="scientific">Discina gigas</name>
    <dbReference type="NCBI Taxonomy" id="1032678"/>
    <lineage>
        <taxon>Eukaryota</taxon>
        <taxon>Fungi</taxon>
        <taxon>Dikarya</taxon>
        <taxon>Ascomycota</taxon>
        <taxon>Pezizomycotina</taxon>
        <taxon>Pezizomycetes</taxon>
        <taxon>Pezizales</taxon>
        <taxon>Discinaceae</taxon>
        <taxon>Discina</taxon>
    </lineage>
</organism>
<dbReference type="PROSITE" id="PS50980">
    <property type="entry name" value="COA_CT_NTER"/>
    <property type="match status" value="1"/>
</dbReference>
<dbReference type="SUPFAM" id="SSF52096">
    <property type="entry name" value="ClpP/crotonase"/>
    <property type="match status" value="2"/>
</dbReference>
<dbReference type="Proteomes" id="UP001447188">
    <property type="component" value="Unassembled WGS sequence"/>
</dbReference>
<evidence type="ECO:0000256" key="2">
    <source>
        <dbReference type="ARBA" id="ARBA00004956"/>
    </source>
</evidence>
<evidence type="ECO:0000256" key="8">
    <source>
        <dbReference type="ARBA" id="ARBA00023098"/>
    </source>
</evidence>
<dbReference type="SUPFAM" id="SSF56059">
    <property type="entry name" value="Glutathione synthetase ATP-binding domain-like"/>
    <property type="match status" value="1"/>
</dbReference>
<dbReference type="EMBL" id="JBBBZM010000008">
    <property type="protein sequence ID" value="KAL0639800.1"/>
    <property type="molecule type" value="Genomic_DNA"/>
</dbReference>
<dbReference type="InterPro" id="IPR011053">
    <property type="entry name" value="Single_hybrid_motif"/>
</dbReference>
<dbReference type="PROSITE" id="PS50968">
    <property type="entry name" value="BIOTINYL_LIPOYL"/>
    <property type="match status" value="1"/>
</dbReference>
<dbReference type="Gene3D" id="3.30.470.20">
    <property type="entry name" value="ATP-grasp fold, B domain"/>
    <property type="match status" value="1"/>
</dbReference>
<evidence type="ECO:0000259" key="17">
    <source>
        <dbReference type="PROSITE" id="PS50979"/>
    </source>
</evidence>
<comment type="catalytic activity">
    <reaction evidence="13">
        <text>N(6)-biotinyl-L-lysyl-[protein] + hydrogencarbonate + ATP = N(6)-carboxybiotinyl-L-lysyl-[protein] + ADP + phosphate + H(+)</text>
        <dbReference type="Rhea" id="RHEA:13501"/>
        <dbReference type="Rhea" id="RHEA-COMP:10505"/>
        <dbReference type="Rhea" id="RHEA-COMP:10506"/>
        <dbReference type="ChEBI" id="CHEBI:15378"/>
        <dbReference type="ChEBI" id="CHEBI:17544"/>
        <dbReference type="ChEBI" id="CHEBI:30616"/>
        <dbReference type="ChEBI" id="CHEBI:43474"/>
        <dbReference type="ChEBI" id="CHEBI:83144"/>
        <dbReference type="ChEBI" id="CHEBI:83145"/>
        <dbReference type="ChEBI" id="CHEBI:456216"/>
        <dbReference type="EC" id="6.3.4.14"/>
    </reaction>
</comment>
<dbReference type="Gene3D" id="3.90.226.10">
    <property type="entry name" value="2-enoyl-CoA Hydratase, Chain A, domain 1"/>
    <property type="match status" value="2"/>
</dbReference>
<dbReference type="Pfam" id="PF08326">
    <property type="entry name" value="ACC_central"/>
    <property type="match status" value="1"/>
</dbReference>
<dbReference type="PROSITE" id="PS50989">
    <property type="entry name" value="COA_CT_CTER"/>
    <property type="match status" value="1"/>
</dbReference>
<dbReference type="InterPro" id="IPR011762">
    <property type="entry name" value="COA_CT_N"/>
</dbReference>
<keyword evidence="3" id="KW-0444">Lipid biosynthesis</keyword>
<dbReference type="Gene3D" id="3.90.1770.10">
    <property type="entry name" value="PreATP-grasp domain"/>
    <property type="match status" value="1"/>
</dbReference>
<evidence type="ECO:0000313" key="20">
    <source>
        <dbReference type="EMBL" id="KAL0639800.1"/>
    </source>
</evidence>
<dbReference type="InterPro" id="IPR013815">
    <property type="entry name" value="ATP_grasp_subdomain_1"/>
</dbReference>
<evidence type="ECO:0000256" key="7">
    <source>
        <dbReference type="ARBA" id="ARBA00022840"/>
    </source>
</evidence>
<evidence type="ECO:0000256" key="13">
    <source>
        <dbReference type="ARBA" id="ARBA00048600"/>
    </source>
</evidence>
<keyword evidence="10" id="KW-0092">Biotin</keyword>
<evidence type="ECO:0000259" key="18">
    <source>
        <dbReference type="PROSITE" id="PS50980"/>
    </source>
</evidence>
<dbReference type="InterPro" id="IPR011764">
    <property type="entry name" value="Biotin_carboxylation_dom"/>
</dbReference>
<dbReference type="InterPro" id="IPR000089">
    <property type="entry name" value="Biotin_lipoyl"/>
</dbReference>
<dbReference type="SMART" id="SM00878">
    <property type="entry name" value="Biotin_carb_C"/>
    <property type="match status" value="1"/>
</dbReference>
<dbReference type="Gene3D" id="3.30.1490.20">
    <property type="entry name" value="ATP-grasp fold, A domain"/>
    <property type="match status" value="1"/>
</dbReference>
<dbReference type="Gene3D" id="2.40.50.100">
    <property type="match status" value="1"/>
</dbReference>
<comment type="pathway">
    <text evidence="2">Lipid metabolism; malonyl-CoA biosynthesis; malonyl-CoA from acetyl-CoA: step 1/1.</text>
</comment>
<evidence type="ECO:0000313" key="21">
    <source>
        <dbReference type="Proteomes" id="UP001447188"/>
    </source>
</evidence>
<dbReference type="Pfam" id="PF00364">
    <property type="entry name" value="Biotin_lipoyl"/>
    <property type="match status" value="1"/>
</dbReference>
<accession>A0ABR3GV20</accession>
<dbReference type="InterPro" id="IPR049074">
    <property type="entry name" value="ACCA_BT"/>
</dbReference>
<dbReference type="PROSITE" id="PS50979">
    <property type="entry name" value="BC"/>
    <property type="match status" value="1"/>
</dbReference>
<evidence type="ECO:0000256" key="6">
    <source>
        <dbReference type="ARBA" id="ARBA00022832"/>
    </source>
</evidence>
<evidence type="ECO:0000259" key="15">
    <source>
        <dbReference type="PROSITE" id="PS50968"/>
    </source>
</evidence>
<dbReference type="InterPro" id="IPR005482">
    <property type="entry name" value="Biotin_COase_C"/>
</dbReference>
<dbReference type="Pfam" id="PF21385">
    <property type="entry name" value="ACCA_BT"/>
    <property type="match status" value="1"/>
</dbReference>
<dbReference type="InterPro" id="IPR029045">
    <property type="entry name" value="ClpP/crotonase-like_dom_sf"/>
</dbReference>
<dbReference type="Gene3D" id="2.40.460.10">
    <property type="entry name" value="Biotin dependent carboxylase carboxyltransferase"/>
    <property type="match status" value="1"/>
</dbReference>
<evidence type="ECO:0000259" key="16">
    <source>
        <dbReference type="PROSITE" id="PS50975"/>
    </source>
</evidence>
<keyword evidence="9" id="KW-0275">Fatty acid biosynthesis</keyword>
<dbReference type="InterPro" id="IPR011763">
    <property type="entry name" value="COA_CT_C"/>
</dbReference>
<dbReference type="CDD" id="cd06850">
    <property type="entry name" value="biotinyl_domain"/>
    <property type="match status" value="1"/>
</dbReference>
<dbReference type="InterPro" id="IPR005481">
    <property type="entry name" value="BC-like_N"/>
</dbReference>
<keyword evidence="8" id="KW-0443">Lipid metabolism</keyword>
<feature type="domain" description="CoA carboxyltransferase N-terminal" evidence="18">
    <location>
        <begin position="1526"/>
        <end position="1868"/>
    </location>
</feature>
<dbReference type="Pfam" id="PF01039">
    <property type="entry name" value="Carboxyl_trans"/>
    <property type="match status" value="1"/>
</dbReference>
<feature type="domain" description="CoA carboxyltransferase C-terminal" evidence="19">
    <location>
        <begin position="1872"/>
        <end position="2187"/>
    </location>
</feature>
<dbReference type="Pfam" id="PF00289">
    <property type="entry name" value="Biotin_carb_N"/>
    <property type="match status" value="1"/>
</dbReference>
<sequence>MASDSSATVAAIMRTTGVNGQPGGKDKIVTPSYSKKFNLPAHFIGGNSLDVATPGPVKDFVASHDGHTVIEKVLIANNGIAAVKEIRSVRKWAYETFGDERAIQFTVMATPEDLQVNADYIRMADQYVEVPGGTNNNNYANVELIVDVAERMGVHAVWAGWGHASENPKLPESLAASKNKIVFIGPPGSAMRSLGDKISSTIVAQHAGVPCIPWSGTGVRDVVIDSEGLVTVADDIYAKGCTHSAEEALEKAREIGFPVMIKASEGGGGKGIRKADNDENFSNLYSQVANEVPGSPIFVMQLAGNARHLEVQLLADEYGNNISLFGRDCSVQRRHQKIIEEAPVTVANAVTFNAMERAAVRLGKLVGYVSAGTVEYLYSHSDDKFYFLELNPRLQVEHPTTEMVTGVNLPAAQLQIAMGLPLHRIRDIRLMYGVDPASTGEIDFDFSKENSHLTQRKPAPKGHTTACRITSEDPGEGFKPSSGMMHELNFRSSSNVWGYFSVGTAGGIHSFSDSQFGHIFAYGENRGASRKHMVVALKELSIRGDFRTTVEYLIKLLETPAFEDNTITTGWLDELITNKLTSERPDTMLAVVCGAVTKAHVASEACMAEYRASLERGQVPAKDILKTVFPVDFIYEGKRFKFTATRSSSESYHLFSNGSKCSVGVRALSDGGLLILLSGRSHNVYWKEEVGATRVSMDSMTCLLEQENDPTQLRTPSPGKLVKFLVENGEHVKKGQAFAEVEVMKMYMPLLAQEDGHVQLIKQPGAVLEAGDILGILALDDPSRVKHATPFDGQLPNFGAPQVVGSKPPQKFTQLNTILRNILDGYDNQVIMAPTLKELIEVLRDPELPYGEWAAQFSALHSRMPQKLDALFSQITDRARVRKAEFPAKALKKGLDRFLDEHVLPGDVDLLKSTLAPLTSIMEAYAEGLKVHELSVFLQTMEHYWSIEHLFSGVNTRDEGVILRLRDENKDDINKVVQAVLSHSKISSKNNLILAILDEYRPNKPGNGPIVKFFRPILKKLTELDSRSSAKVALKAREVLIQCALPSLEERASQMEHILRSSVVESRYGETGWEHRTPYIETLKEVIDSKYTVFDVLPIFFAHQDPWVSLAALEVYIRRAYRAYELHVVNYHHLDSEPPFIATWDFQLRKVGVAEYGMTQPSAPATPTVERGESFKRIGSISDLSFLVGRSEVEPMRKGVIVPVTFLDEAEELLGRALELIPRAKGSKTGKEGLMANLEGRRKAIPPSPIETGEEEILSAVCNVAIQDAESMDDKDLLERIIPLIKEYKKELLSRNIRRITFICGHKDGSYPGYFTFRGPEYKEEESIRHTEPALAFQLEFSRLSNFHIKPVFTENRNIHVYEAYGKEVQSDKRYFTRAVVRPGRLRDEIPTADYLISETDRLVNDILDALEIIGGNNSDLNHIFINFSPVFPLSPEEIEPALGGFIERFGRRLWRLRVTGAEIRIICTDPKSGLAYPLRVIIQNVSGYVIQVEMYAERKTEKGQWVFHSIGSKSGSMHLRPVSTPYAAKEWLQPKRYKAHLMGTQYVYDFPELFRQAIHQSWLKTAKKVVSFKEKVPQLGECLDYHELVLDDNGGLAEVQREPGTNTHGMVGWVVTAKTPEYPKGRKFIIIANDITFRIGSFGPAEDRFFHKCTELARAMGVPRIYLSANSGARIGMAEELIPHFSVAWNEIDKPEAGFKYLYLTPEIYKKFADRKQKTVITERIDDDGEERYKITTIVGQEDGLGVECLKGSGLIAGATSKAYEDIFTLTLVTCRSVGIGAYLVRLGQRAIQIEGQPIILTGAPAINKLLGREVYTSNLQLGGTQIMYRNGVSHLTANDDFEGVQKIVEWMSFVPERKGAPVPVSPSSDSWDRDITYVPPQKNPYDVRWLLDGKDDEDGYLSGLFDKGSFQETLSGWARTVVVGRARLAGIPVGVIAVETRSIENVTPADPANPDSTEMVTLEAGQVWYPNSAFKTAQAINDFNHGEQLPLMILANWRGFSGGQRDMYNEVLKYGSFIVDALVKYEQPIFVYIPPYGELRGGSWVVVDPTINADMMEMYADEEARAGVLEPEGIVNIKYRRDKQLETMARLDPIYAGLRHQLADKSLDQDEQSTIKVKMVEREKLLMPVYGQISLQFADLHDTPGRMQAKGVIRMALQWQNARRFFYWRIRRRLNEELFLKKMIVADKGSTRAENLERLKMLIVADGESTLFDDNDRLVACWYEDNRKEVLSKVEGLRQDGIATQVANLIQKNGNSALKGVAAALAKLGEKEREEVLKLLAASTST</sequence>
<evidence type="ECO:0000256" key="5">
    <source>
        <dbReference type="ARBA" id="ARBA00022741"/>
    </source>
</evidence>
<dbReference type="InterPro" id="IPR013537">
    <property type="entry name" value="AcCoA_COase_cen"/>
</dbReference>
<reference evidence="20 21" key="1">
    <citation type="submission" date="2024-02" db="EMBL/GenBank/DDBJ databases">
        <title>Discinaceae phylogenomics.</title>
        <authorList>
            <person name="Dirks A.C."/>
            <person name="James T.Y."/>
        </authorList>
    </citation>
    <scope>NUCLEOTIDE SEQUENCE [LARGE SCALE GENOMIC DNA]</scope>
    <source>
        <strain evidence="20 21">ACD0624</strain>
    </source>
</reference>
<dbReference type="PROSITE" id="PS50975">
    <property type="entry name" value="ATP_GRASP"/>
    <property type="match status" value="1"/>
</dbReference>
<evidence type="ECO:0000256" key="12">
    <source>
        <dbReference type="ARBA" id="ARBA00048065"/>
    </source>
</evidence>
<keyword evidence="21" id="KW-1185">Reference proteome</keyword>
<evidence type="ECO:0000256" key="10">
    <source>
        <dbReference type="ARBA" id="ARBA00023267"/>
    </source>
</evidence>
<keyword evidence="6" id="KW-0276">Fatty acid metabolism</keyword>
<dbReference type="SUPFAM" id="SSF51230">
    <property type="entry name" value="Single hybrid motif"/>
    <property type="match status" value="1"/>
</dbReference>
<dbReference type="PROSITE" id="PS00866">
    <property type="entry name" value="CPSASE_1"/>
    <property type="match status" value="1"/>
</dbReference>
<evidence type="ECO:0000256" key="1">
    <source>
        <dbReference type="ARBA" id="ARBA00001953"/>
    </source>
</evidence>
<gene>
    <name evidence="20" type="primary">ACC1</name>
    <name evidence="20" type="ORF">Q9L58_001116</name>
</gene>
<dbReference type="PROSITE" id="PS00867">
    <property type="entry name" value="CPSASE_2"/>
    <property type="match status" value="1"/>
</dbReference>
<dbReference type="SUPFAM" id="SSF52440">
    <property type="entry name" value="PreATP-grasp domain"/>
    <property type="match status" value="1"/>
</dbReference>
<dbReference type="InterPro" id="IPR001882">
    <property type="entry name" value="Biotin_BS"/>
</dbReference>
<protein>
    <submittedName>
        <fullName evidence="20">Acetyl-coenzyme-A carboxylase</fullName>
    </submittedName>
</protein>
<evidence type="ECO:0000256" key="4">
    <source>
        <dbReference type="ARBA" id="ARBA00022598"/>
    </source>
</evidence>
<proteinExistence type="predicted"/>
<keyword evidence="4" id="KW-0436">Ligase</keyword>
<dbReference type="PANTHER" id="PTHR45728:SF3">
    <property type="entry name" value="ACETYL-COA CARBOXYLASE"/>
    <property type="match status" value="1"/>
</dbReference>
<name>A0ABR3GV20_9PEZI</name>
<comment type="caution">
    <text evidence="20">The sequence shown here is derived from an EMBL/GenBank/DDBJ whole genome shotgun (WGS) entry which is preliminary data.</text>
</comment>
<keyword evidence="11" id="KW-0511">Multifunctional enzyme</keyword>
<feature type="domain" description="ATP-grasp" evidence="16">
    <location>
        <begin position="226"/>
        <end position="418"/>
    </location>
</feature>
<dbReference type="InterPro" id="IPR034733">
    <property type="entry name" value="AcCoA_carboxyl_beta"/>
</dbReference>
<dbReference type="Pfam" id="PF02786">
    <property type="entry name" value="CPSase_L_D2"/>
    <property type="match status" value="1"/>
</dbReference>
<dbReference type="InterPro" id="IPR011054">
    <property type="entry name" value="Rudment_hybrid_motif"/>
</dbReference>
<evidence type="ECO:0000256" key="14">
    <source>
        <dbReference type="PROSITE-ProRule" id="PRU00409"/>
    </source>
</evidence>
<comment type="catalytic activity">
    <reaction evidence="12">
        <text>hydrogencarbonate + acetyl-CoA + ATP = malonyl-CoA + ADP + phosphate + H(+)</text>
        <dbReference type="Rhea" id="RHEA:11308"/>
        <dbReference type="ChEBI" id="CHEBI:15378"/>
        <dbReference type="ChEBI" id="CHEBI:17544"/>
        <dbReference type="ChEBI" id="CHEBI:30616"/>
        <dbReference type="ChEBI" id="CHEBI:43474"/>
        <dbReference type="ChEBI" id="CHEBI:57288"/>
        <dbReference type="ChEBI" id="CHEBI:57384"/>
        <dbReference type="ChEBI" id="CHEBI:456216"/>
        <dbReference type="EC" id="6.4.1.2"/>
    </reaction>
</comment>
<feature type="domain" description="Lipoyl-binding" evidence="15">
    <location>
        <begin position="704"/>
        <end position="778"/>
    </location>
</feature>
<dbReference type="InterPro" id="IPR011761">
    <property type="entry name" value="ATP-grasp"/>
</dbReference>
<dbReference type="Pfam" id="PF02785">
    <property type="entry name" value="Biotin_carb_C"/>
    <property type="match status" value="1"/>
</dbReference>
<dbReference type="SUPFAM" id="SSF51246">
    <property type="entry name" value="Rudiment single hybrid motif"/>
    <property type="match status" value="1"/>
</dbReference>
<dbReference type="PROSITE" id="PS00188">
    <property type="entry name" value="BIOTIN"/>
    <property type="match status" value="1"/>
</dbReference>
<keyword evidence="7 14" id="KW-0067">ATP-binding</keyword>